<protein>
    <recommendedName>
        <fullName evidence="5">Transmembrane protein</fullName>
    </recommendedName>
</protein>
<dbReference type="Proteomes" id="UP000019322">
    <property type="component" value="Chromosome"/>
</dbReference>
<keyword evidence="1" id="KW-0812">Transmembrane</keyword>
<evidence type="ECO:0000256" key="1">
    <source>
        <dbReference type="SAM" id="Phobius"/>
    </source>
</evidence>
<evidence type="ECO:0000256" key="2">
    <source>
        <dbReference type="SAM" id="SignalP"/>
    </source>
</evidence>
<keyword evidence="2" id="KW-0732">Signal</keyword>
<keyword evidence="1" id="KW-0472">Membrane</keyword>
<dbReference type="KEGG" id="smul:SMUL_2111"/>
<dbReference type="EMBL" id="CP007201">
    <property type="protein sequence ID" value="AHJ13366.1"/>
    <property type="molecule type" value="Genomic_DNA"/>
</dbReference>
<evidence type="ECO:0000313" key="4">
    <source>
        <dbReference type="Proteomes" id="UP000019322"/>
    </source>
</evidence>
<feature type="transmembrane region" description="Helical" evidence="1">
    <location>
        <begin position="127"/>
        <end position="149"/>
    </location>
</feature>
<sequence length="163" mass="17483">MKKLMVWMMGLMLPTLMCAHTLLLHVSDNDDDTINIKGEFSTGEGAPGALVKLQALGSQEILLQQRLPDSSELILSIPKVPYEVILDGGPGHQVSRKGIAPKDGFEKTAIKNEPASPAKAMSQSVPLALSVCLGLAFVLLGATLFISIYNTNRLLKKLNSAKS</sequence>
<dbReference type="AlphaFoldDB" id="A0AA86AMH5"/>
<gene>
    <name evidence="3" type="ORF">SMUL_2111</name>
</gene>
<accession>A0AA86AMH5</accession>
<organism evidence="3 4">
    <name type="scientific">Sulfurospirillum multivorans (strain DM 12446 / JCM 15788 / NBRC 109480)</name>
    <dbReference type="NCBI Taxonomy" id="1150621"/>
    <lineage>
        <taxon>Bacteria</taxon>
        <taxon>Pseudomonadati</taxon>
        <taxon>Campylobacterota</taxon>
        <taxon>Epsilonproteobacteria</taxon>
        <taxon>Campylobacterales</taxon>
        <taxon>Sulfurospirillaceae</taxon>
        <taxon>Sulfurospirillum</taxon>
    </lineage>
</organism>
<reference evidence="3 4" key="1">
    <citation type="journal article" date="2014" name="Environ. Microbiol.">
        <title>Insights into organohalide respiration and the versatile catabolism of Sulfurospirillum multivorans gained from comparative genomics and physiological studies.</title>
        <authorList>
            <person name="Goris T."/>
            <person name="Schubert T."/>
            <person name="Gadkari J."/>
            <person name="Wubet T."/>
            <person name="Tarkka M."/>
            <person name="Buscot F."/>
            <person name="Adrian L."/>
            <person name="Diekert G."/>
        </authorList>
    </citation>
    <scope>NUCLEOTIDE SEQUENCE [LARGE SCALE GENOMIC DNA]</scope>
    <source>
        <strain evidence="4">DM 12446 / JCM 15788 / NBRC 109480</strain>
    </source>
</reference>
<dbReference type="RefSeq" id="WP_025345218.1">
    <property type="nucleotide sequence ID" value="NZ_CP007201.1"/>
</dbReference>
<feature type="signal peptide" evidence="2">
    <location>
        <begin position="1"/>
        <end position="19"/>
    </location>
</feature>
<evidence type="ECO:0000313" key="3">
    <source>
        <dbReference type="EMBL" id="AHJ13366.1"/>
    </source>
</evidence>
<evidence type="ECO:0008006" key="5">
    <source>
        <dbReference type="Google" id="ProtNLM"/>
    </source>
</evidence>
<proteinExistence type="predicted"/>
<name>A0AA86AMH5_SULMK</name>
<keyword evidence="1" id="KW-1133">Transmembrane helix</keyword>
<feature type="chain" id="PRO_5041694172" description="Transmembrane protein" evidence="2">
    <location>
        <begin position="20"/>
        <end position="163"/>
    </location>
</feature>